<dbReference type="EMBL" id="RDQH01000332">
    <property type="protein sequence ID" value="RXH97328.1"/>
    <property type="molecule type" value="Genomic_DNA"/>
</dbReference>
<sequence length="394" mass="45646">MKSNEKQNHHNPWREPSGSDTMLTALQKMKSWYRGRERIGDVEETSSIIKIQVWNACVLKYKVMPHNTQLIFTAKTMFRKLFAVFPPIPRHRFFLLDFNMLYPRLNRDDILTDNIKTYICVCVRVCDWPCNCGPTSGTKTNKSKNSVEVILSSIPRHRFFRPFLDIVMPHNTQLIFTAKTMFRKLSTVFPPIPRHRVFLLDFNMFYPRLNKDNILTGNIKTYMSVYKKELCVMLWGDVAEAFSSLSVHTLSLPIIIVFTSLKVKLYLDKVILNSTGSSLFFIDLDILEFSACKGAVQVLPPSSRQVNKVEARSTARRVTIDEVVFLDLDLYKNDTFLCKPSVKRFNTRYNWWYSACPNYVKQTHKDPATGQLIFNLILEDNTNEINALIIGKSG</sequence>
<gene>
    <name evidence="1" type="ORF">DVH24_035996</name>
</gene>
<evidence type="ECO:0000313" key="1">
    <source>
        <dbReference type="EMBL" id="RXH97328.1"/>
    </source>
</evidence>
<dbReference type="InterPro" id="IPR012340">
    <property type="entry name" value="NA-bd_OB-fold"/>
</dbReference>
<name>A0A498JNK6_MALDO</name>
<dbReference type="Gene3D" id="2.40.50.140">
    <property type="entry name" value="Nucleic acid-binding proteins"/>
    <property type="match status" value="1"/>
</dbReference>
<protein>
    <submittedName>
        <fullName evidence="1">Uncharacterized protein</fullName>
    </submittedName>
</protein>
<reference evidence="1 2" key="1">
    <citation type="submission" date="2018-10" db="EMBL/GenBank/DDBJ databases">
        <title>A high-quality apple genome assembly.</title>
        <authorList>
            <person name="Hu J."/>
        </authorList>
    </citation>
    <scope>NUCLEOTIDE SEQUENCE [LARGE SCALE GENOMIC DNA]</scope>
    <source>
        <strain evidence="2">cv. HFTH1</strain>
        <tissue evidence="1">Young leaf</tissue>
    </source>
</reference>
<evidence type="ECO:0000313" key="2">
    <source>
        <dbReference type="Proteomes" id="UP000290289"/>
    </source>
</evidence>
<dbReference type="Proteomes" id="UP000290289">
    <property type="component" value="Chromosome 6"/>
</dbReference>
<accession>A0A498JNK6</accession>
<proteinExistence type="predicted"/>
<dbReference type="AlphaFoldDB" id="A0A498JNK6"/>
<organism evidence="1 2">
    <name type="scientific">Malus domestica</name>
    <name type="common">Apple</name>
    <name type="synonym">Pyrus malus</name>
    <dbReference type="NCBI Taxonomy" id="3750"/>
    <lineage>
        <taxon>Eukaryota</taxon>
        <taxon>Viridiplantae</taxon>
        <taxon>Streptophyta</taxon>
        <taxon>Embryophyta</taxon>
        <taxon>Tracheophyta</taxon>
        <taxon>Spermatophyta</taxon>
        <taxon>Magnoliopsida</taxon>
        <taxon>eudicotyledons</taxon>
        <taxon>Gunneridae</taxon>
        <taxon>Pentapetalae</taxon>
        <taxon>rosids</taxon>
        <taxon>fabids</taxon>
        <taxon>Rosales</taxon>
        <taxon>Rosaceae</taxon>
        <taxon>Amygdaloideae</taxon>
        <taxon>Maleae</taxon>
        <taxon>Malus</taxon>
    </lineage>
</organism>
<comment type="caution">
    <text evidence="1">The sequence shown here is derived from an EMBL/GenBank/DDBJ whole genome shotgun (WGS) entry which is preliminary data.</text>
</comment>
<dbReference type="PANTHER" id="PTHR47165:SF4">
    <property type="entry name" value="OS03G0429900 PROTEIN"/>
    <property type="match status" value="1"/>
</dbReference>
<dbReference type="PANTHER" id="PTHR47165">
    <property type="entry name" value="OS03G0429900 PROTEIN"/>
    <property type="match status" value="1"/>
</dbReference>
<keyword evidence="2" id="KW-1185">Reference proteome</keyword>